<keyword evidence="9" id="KW-0975">Bacterial flagellum</keyword>
<dbReference type="GO" id="GO:0009425">
    <property type="term" value="C:bacterial-type flagellum basal body"/>
    <property type="evidence" value="ECO:0007669"/>
    <property type="project" value="UniProtKB-SubCell"/>
</dbReference>
<dbReference type="SUPFAM" id="SSF101801">
    <property type="entry name" value="Surface presentation of antigens (SPOA)"/>
    <property type="match status" value="1"/>
</dbReference>
<evidence type="ECO:0000256" key="11">
    <source>
        <dbReference type="NCBIfam" id="TIGR01397"/>
    </source>
</evidence>
<dbReference type="PANTHER" id="PTHR30034:SF6">
    <property type="entry name" value="YOP PROTEINS TRANSLOCATION PROTEIN Q"/>
    <property type="match status" value="1"/>
</dbReference>
<evidence type="ECO:0000256" key="1">
    <source>
        <dbReference type="ARBA" id="ARBA00004117"/>
    </source>
</evidence>
<dbReference type="GO" id="GO:0005886">
    <property type="term" value="C:plasma membrane"/>
    <property type="evidence" value="ECO:0007669"/>
    <property type="project" value="UniProtKB-SubCell"/>
</dbReference>
<dbReference type="NCBIfam" id="TIGR01397">
    <property type="entry name" value="fliM_switch"/>
    <property type="match status" value="1"/>
</dbReference>
<evidence type="ECO:0000256" key="5">
    <source>
        <dbReference type="ARBA" id="ARBA00022475"/>
    </source>
</evidence>
<dbReference type="InterPro" id="IPR028976">
    <property type="entry name" value="CheC-like_sf"/>
</dbReference>
<dbReference type="EMBL" id="DRQG01000052">
    <property type="protein sequence ID" value="HGY55133.1"/>
    <property type="molecule type" value="Genomic_DNA"/>
</dbReference>
<dbReference type="GO" id="GO:0003774">
    <property type="term" value="F:cytoskeletal motor activity"/>
    <property type="evidence" value="ECO:0007669"/>
    <property type="project" value="InterPro"/>
</dbReference>
<keyword evidence="13" id="KW-0966">Cell projection</keyword>
<dbReference type="Gene3D" id="3.40.1550.10">
    <property type="entry name" value="CheC-like"/>
    <property type="match status" value="1"/>
</dbReference>
<comment type="similarity">
    <text evidence="3">Belongs to the FliM family.</text>
</comment>
<name>A0A7V4TZL8_CALAY</name>
<comment type="caution">
    <text evidence="13">The sequence shown here is derived from an EMBL/GenBank/DDBJ whole genome shotgun (WGS) entry which is preliminary data.</text>
</comment>
<keyword evidence="13" id="KW-0282">Flagellum</keyword>
<accession>A0A7V4TZL8</accession>
<evidence type="ECO:0000256" key="7">
    <source>
        <dbReference type="ARBA" id="ARBA00022779"/>
    </source>
</evidence>
<dbReference type="PANTHER" id="PTHR30034">
    <property type="entry name" value="FLAGELLAR MOTOR SWITCH PROTEIN FLIM"/>
    <property type="match status" value="1"/>
</dbReference>
<dbReference type="GO" id="GO:0050918">
    <property type="term" value="P:positive chemotaxis"/>
    <property type="evidence" value="ECO:0007669"/>
    <property type="project" value="TreeGrafter"/>
</dbReference>
<dbReference type="GO" id="GO:0071978">
    <property type="term" value="P:bacterial-type flagellum-dependent swarming motility"/>
    <property type="evidence" value="ECO:0007669"/>
    <property type="project" value="TreeGrafter"/>
</dbReference>
<dbReference type="Proteomes" id="UP000885779">
    <property type="component" value="Unassembled WGS sequence"/>
</dbReference>
<evidence type="ECO:0000256" key="8">
    <source>
        <dbReference type="ARBA" id="ARBA00023136"/>
    </source>
</evidence>
<protein>
    <recommendedName>
        <fullName evidence="4 11">Flagellar motor switch protein FliM</fullName>
    </recommendedName>
</protein>
<dbReference type="AlphaFoldDB" id="A0A7V4TZL8"/>
<keyword evidence="5" id="KW-1003">Cell membrane</keyword>
<dbReference type="InterPro" id="IPR001543">
    <property type="entry name" value="FliN-like_C"/>
</dbReference>
<organism evidence="13">
    <name type="scientific">Caldithrix abyssi</name>
    <dbReference type="NCBI Taxonomy" id="187145"/>
    <lineage>
        <taxon>Bacteria</taxon>
        <taxon>Pseudomonadati</taxon>
        <taxon>Calditrichota</taxon>
        <taxon>Calditrichia</taxon>
        <taxon>Calditrichales</taxon>
        <taxon>Calditrichaceae</taxon>
        <taxon>Caldithrix</taxon>
    </lineage>
</organism>
<evidence type="ECO:0000256" key="6">
    <source>
        <dbReference type="ARBA" id="ARBA00022500"/>
    </source>
</evidence>
<dbReference type="Pfam" id="PF01052">
    <property type="entry name" value="FliMN_C"/>
    <property type="match status" value="1"/>
</dbReference>
<comment type="function">
    <text evidence="10">FliM is one of three proteins (FliG, FliN, FliM) that forms the rotor-mounted switch complex (C ring), located at the base of the basal body. This complex interacts with the CheY and CheZ chemotaxis proteins, in addition to contacting components of the motor that determine the direction of flagellar rotation.</text>
</comment>
<evidence type="ECO:0000256" key="9">
    <source>
        <dbReference type="ARBA" id="ARBA00023143"/>
    </source>
</evidence>
<proteinExistence type="inferred from homology"/>
<dbReference type="SUPFAM" id="SSF103039">
    <property type="entry name" value="CheC-like"/>
    <property type="match status" value="1"/>
</dbReference>
<dbReference type="PRINTS" id="PR00955">
    <property type="entry name" value="FLGMOTORFLIM"/>
</dbReference>
<keyword evidence="8" id="KW-0472">Membrane</keyword>
<comment type="subcellular location">
    <subcellularLocation>
        <location evidence="1">Bacterial flagellum basal body</location>
    </subcellularLocation>
    <subcellularLocation>
        <location evidence="2">Cell membrane</location>
        <topology evidence="2">Peripheral membrane protein</topology>
    </subcellularLocation>
</comment>
<keyword evidence="6" id="KW-0145">Chemotaxis</keyword>
<reference evidence="13" key="1">
    <citation type="journal article" date="2020" name="mSystems">
        <title>Genome- and Community-Level Interaction Insights into Carbon Utilization and Element Cycling Functions of Hydrothermarchaeota in Hydrothermal Sediment.</title>
        <authorList>
            <person name="Zhou Z."/>
            <person name="Liu Y."/>
            <person name="Xu W."/>
            <person name="Pan J."/>
            <person name="Luo Z.H."/>
            <person name="Li M."/>
        </authorList>
    </citation>
    <scope>NUCLEOTIDE SEQUENCE [LARGE SCALE GENOMIC DNA]</scope>
    <source>
        <strain evidence="13">HyVt-577</strain>
    </source>
</reference>
<evidence type="ECO:0000256" key="10">
    <source>
        <dbReference type="ARBA" id="ARBA00025044"/>
    </source>
</evidence>
<dbReference type="InterPro" id="IPR036429">
    <property type="entry name" value="SpoA-like_sf"/>
</dbReference>
<dbReference type="CDD" id="cd17908">
    <property type="entry name" value="FliM"/>
    <property type="match status" value="1"/>
</dbReference>
<dbReference type="PIRSF" id="PIRSF002888">
    <property type="entry name" value="FliM"/>
    <property type="match status" value="1"/>
</dbReference>
<dbReference type="InterPro" id="IPR001689">
    <property type="entry name" value="Flag_FliM"/>
</dbReference>
<gene>
    <name evidence="13" type="primary">fliM</name>
    <name evidence="13" type="ORF">ENK44_05505</name>
</gene>
<feature type="domain" description="Flagellar motor switch protein FliN-like C-terminal" evidence="12">
    <location>
        <begin position="251"/>
        <end position="320"/>
    </location>
</feature>
<keyword evidence="13" id="KW-0969">Cilium</keyword>
<dbReference type="Gene3D" id="2.30.330.10">
    <property type="entry name" value="SpoA-like"/>
    <property type="match status" value="1"/>
</dbReference>
<evidence type="ECO:0000313" key="13">
    <source>
        <dbReference type="EMBL" id="HGY55133.1"/>
    </source>
</evidence>
<evidence type="ECO:0000256" key="4">
    <source>
        <dbReference type="ARBA" id="ARBA00021898"/>
    </source>
</evidence>
<evidence type="ECO:0000259" key="12">
    <source>
        <dbReference type="Pfam" id="PF01052"/>
    </source>
</evidence>
<keyword evidence="7" id="KW-0283">Flagellar rotation</keyword>
<dbReference type="Pfam" id="PF02154">
    <property type="entry name" value="FliM"/>
    <property type="match status" value="1"/>
</dbReference>
<evidence type="ECO:0000256" key="3">
    <source>
        <dbReference type="ARBA" id="ARBA00011049"/>
    </source>
</evidence>
<evidence type="ECO:0000256" key="2">
    <source>
        <dbReference type="ARBA" id="ARBA00004202"/>
    </source>
</evidence>
<sequence>MAKILSQDEIDALLSNVSGEPEEALDAEQKQKISIYDFKHPSLVSKEQMRLLENIHEGVCRNFGVFLSAQLRMIVEMNLLAIDQIMYSEFVMSIAPPSSIYVCSTDTPSSQFVLEMNPQLSIFIVERLFGGRGSFITEVRPISVIEQRVMRRVVDRIAFEISRNWGNVASFNTTISRFESNPEFVQIVPSSEPVVVVSMEIKIHGNSTLMNICYPYMFISNIVSSPEVQEKIMFGSKEATDEEKKDIIDNLNYTNMVLRPQLGKSYLNVNDFLNLKIGDVIMLDTRTDNLLPVYVHNRHLFNALVGIKKKRYAIQINSVLQREGQNED</sequence>